<dbReference type="OrthoDB" id="9768066at2"/>
<dbReference type="RefSeq" id="WP_129888972.1">
    <property type="nucleotide sequence ID" value="NZ_CP035758.1"/>
</dbReference>
<dbReference type="PANTHER" id="PTHR30634">
    <property type="entry name" value="OUTER MEMBRANE LOLAB LIPOPROTEIN INSERTION APPARATUS"/>
    <property type="match status" value="1"/>
</dbReference>
<protein>
    <submittedName>
        <fullName evidence="1">Uncharacterized protein</fullName>
    </submittedName>
</protein>
<dbReference type="InterPro" id="IPR050458">
    <property type="entry name" value="LolB"/>
</dbReference>
<dbReference type="AlphaFoldDB" id="A0A4P6JR46"/>
<name>A0A4P6JR46_KTERU</name>
<gene>
    <name evidence="1" type="ORF">EPA93_18725</name>
</gene>
<dbReference type="Pfam" id="PF18934">
    <property type="entry name" value="DUF5682"/>
    <property type="match status" value="1"/>
</dbReference>
<evidence type="ECO:0000313" key="1">
    <source>
        <dbReference type="EMBL" id="QBD77919.1"/>
    </source>
</evidence>
<reference evidence="1 2" key="1">
    <citation type="submission" date="2019-01" db="EMBL/GenBank/DDBJ databases">
        <title>Ktedonosporobacter rubrisoli SCAWS-G2.</title>
        <authorList>
            <person name="Huang Y."/>
            <person name="Yan B."/>
        </authorList>
    </citation>
    <scope>NUCLEOTIDE SEQUENCE [LARGE SCALE GENOMIC DNA]</scope>
    <source>
        <strain evidence="1 2">SCAWS-G2</strain>
    </source>
</reference>
<organism evidence="1 2">
    <name type="scientific">Ktedonosporobacter rubrisoli</name>
    <dbReference type="NCBI Taxonomy" id="2509675"/>
    <lineage>
        <taxon>Bacteria</taxon>
        <taxon>Bacillati</taxon>
        <taxon>Chloroflexota</taxon>
        <taxon>Ktedonobacteria</taxon>
        <taxon>Ktedonobacterales</taxon>
        <taxon>Ktedonosporobacteraceae</taxon>
        <taxon>Ktedonosporobacter</taxon>
    </lineage>
</organism>
<dbReference type="PANTHER" id="PTHR30634:SF14">
    <property type="match status" value="1"/>
</dbReference>
<dbReference type="Proteomes" id="UP000290365">
    <property type="component" value="Chromosome"/>
</dbReference>
<dbReference type="InterPro" id="IPR043737">
    <property type="entry name" value="DUF5682"/>
</dbReference>
<accession>A0A4P6JR46</accession>
<evidence type="ECO:0000313" key="2">
    <source>
        <dbReference type="Proteomes" id="UP000290365"/>
    </source>
</evidence>
<keyword evidence="2" id="KW-1185">Reference proteome</keyword>
<dbReference type="EMBL" id="CP035758">
    <property type="protein sequence ID" value="QBD77919.1"/>
    <property type="molecule type" value="Genomic_DNA"/>
</dbReference>
<proteinExistence type="predicted"/>
<sequence length="760" mass="85272">MSIHVFGIRHHGPGCARSLRTALEALQPDIVLVEGPPDAQEILPLLVHSDMKPPVAMLIFAAENPKKAVYYPFTTFSPEWQALQYALQQNIAARFIDLPQEIQLARLSEQAAQLEIPKEEPEAEPVTAEPAEPALPQKETLREDPFALLAQAAGYEDHELWWELQIEQRRDAQNFFEAILEAMSALRAEFPLLHEDDALREAHMRKMIREAQQEGFQRVAVVCGAWHAPVLADLEDEKADTALLKGLKRVAVNATWIPWTNSRLAYRSGYGAGITSPGWYEHLWAFPDGSVVRWIANAAGLLRGQDLDVSSASVIEAVRLGEALAALRNLPMAGLAELHEAIKTVLCHGDAAPMSLIREKLEINEKLGQVPTEATVVPLQYDLEARQRALRLKPTVEKTELDLDLRKELDRARSQLLHRLRLLNIEWGKPQAVRGKMGTFHEHWQLQWRVEFIVTLIEANIWGNTIESAATAYVSHEAEAAQELPQLTELLDLAILAELPGAVDKLLENIQRCSAASSDVQHLMEAMPPLARVARYSDVRQTRAEHIVPIIDGLFERVVISLPGACSSLDDDAARKMFACIDKVHGSVSLLNRDGQREEWQALLRSLMQREGIHGLIRGRCCRLLLEMRVLDEEELQRFTRLALSPAVEGMQAASWIEGLLHGSGLLVIHQDELWRALDHWLCELPADTFSLLLPILRRAFADFSAPERRQMGEKVKQLYTDSANKQIGMGKEQMQVNQERAELVLPILAQIMGVSIDGH</sequence>
<dbReference type="KEGG" id="kbs:EPA93_18725"/>